<dbReference type="AlphaFoldDB" id="A0A0A9ACJ5"/>
<name>A0A0A9ACJ5_ARUDO</name>
<dbReference type="EMBL" id="GBRH01251220">
    <property type="protein sequence ID" value="JAD46675.1"/>
    <property type="molecule type" value="Transcribed_RNA"/>
</dbReference>
<evidence type="ECO:0000313" key="1">
    <source>
        <dbReference type="EMBL" id="JAD46675.1"/>
    </source>
</evidence>
<organism evidence="1">
    <name type="scientific">Arundo donax</name>
    <name type="common">Giant reed</name>
    <name type="synonym">Donax arundinaceus</name>
    <dbReference type="NCBI Taxonomy" id="35708"/>
    <lineage>
        <taxon>Eukaryota</taxon>
        <taxon>Viridiplantae</taxon>
        <taxon>Streptophyta</taxon>
        <taxon>Embryophyta</taxon>
        <taxon>Tracheophyta</taxon>
        <taxon>Spermatophyta</taxon>
        <taxon>Magnoliopsida</taxon>
        <taxon>Liliopsida</taxon>
        <taxon>Poales</taxon>
        <taxon>Poaceae</taxon>
        <taxon>PACMAD clade</taxon>
        <taxon>Arundinoideae</taxon>
        <taxon>Arundineae</taxon>
        <taxon>Arundo</taxon>
    </lineage>
</organism>
<proteinExistence type="predicted"/>
<sequence length="37" mass="4210">MSMLETNTHGKARQQTRLKIDVFAYACIISTVTEHKS</sequence>
<accession>A0A0A9ACJ5</accession>
<reference evidence="1" key="2">
    <citation type="journal article" date="2015" name="Data Brief">
        <title>Shoot transcriptome of the giant reed, Arundo donax.</title>
        <authorList>
            <person name="Barrero R.A."/>
            <person name="Guerrero F.D."/>
            <person name="Moolhuijzen P."/>
            <person name="Goolsby J.A."/>
            <person name="Tidwell J."/>
            <person name="Bellgard S.E."/>
            <person name="Bellgard M.I."/>
        </authorList>
    </citation>
    <scope>NUCLEOTIDE SEQUENCE</scope>
    <source>
        <tissue evidence="1">Shoot tissue taken approximately 20 cm above the soil surface</tissue>
    </source>
</reference>
<reference evidence="1" key="1">
    <citation type="submission" date="2014-09" db="EMBL/GenBank/DDBJ databases">
        <authorList>
            <person name="Magalhaes I.L.F."/>
            <person name="Oliveira U."/>
            <person name="Santos F.R."/>
            <person name="Vidigal T.H.D.A."/>
            <person name="Brescovit A.D."/>
            <person name="Santos A.J."/>
        </authorList>
    </citation>
    <scope>NUCLEOTIDE SEQUENCE</scope>
    <source>
        <tissue evidence="1">Shoot tissue taken approximately 20 cm above the soil surface</tissue>
    </source>
</reference>
<protein>
    <submittedName>
        <fullName evidence="1">Uncharacterized protein</fullName>
    </submittedName>
</protein>